<dbReference type="EMBL" id="MN739543">
    <property type="protein sequence ID" value="QHT12274.1"/>
    <property type="molecule type" value="Genomic_DNA"/>
</dbReference>
<organism evidence="2">
    <name type="scientific">viral metagenome</name>
    <dbReference type="NCBI Taxonomy" id="1070528"/>
    <lineage>
        <taxon>unclassified sequences</taxon>
        <taxon>metagenomes</taxon>
        <taxon>organismal metagenomes</taxon>
    </lineage>
</organism>
<evidence type="ECO:0000313" key="2">
    <source>
        <dbReference type="EMBL" id="QHT12274.1"/>
    </source>
</evidence>
<sequence>MSESMFHMLPFLYGLVFGTILVFFFKEQKLVLIDYPKPFDKKTYIDKNNMKYMYITKEVDCDKNESKLKSYPVQ</sequence>
<keyword evidence="1" id="KW-1133">Transmembrane helix</keyword>
<proteinExistence type="predicted"/>
<dbReference type="AlphaFoldDB" id="A0A6C0D802"/>
<feature type="transmembrane region" description="Helical" evidence="1">
    <location>
        <begin position="6"/>
        <end position="25"/>
    </location>
</feature>
<accession>A0A6C0D802</accession>
<keyword evidence="1" id="KW-0812">Transmembrane</keyword>
<protein>
    <submittedName>
        <fullName evidence="2">Uncharacterized protein</fullName>
    </submittedName>
</protein>
<keyword evidence="1" id="KW-0472">Membrane</keyword>
<name>A0A6C0D802_9ZZZZ</name>
<evidence type="ECO:0000256" key="1">
    <source>
        <dbReference type="SAM" id="Phobius"/>
    </source>
</evidence>
<reference evidence="2" key="1">
    <citation type="journal article" date="2020" name="Nature">
        <title>Giant virus diversity and host interactions through global metagenomics.</title>
        <authorList>
            <person name="Schulz F."/>
            <person name="Roux S."/>
            <person name="Paez-Espino D."/>
            <person name="Jungbluth S."/>
            <person name="Walsh D.A."/>
            <person name="Denef V.J."/>
            <person name="McMahon K.D."/>
            <person name="Konstantinidis K.T."/>
            <person name="Eloe-Fadrosh E.A."/>
            <person name="Kyrpides N.C."/>
            <person name="Woyke T."/>
        </authorList>
    </citation>
    <scope>NUCLEOTIDE SEQUENCE</scope>
    <source>
        <strain evidence="2">GVMAG-M-3300023174-129</strain>
    </source>
</reference>